<feature type="coiled-coil region" evidence="1">
    <location>
        <begin position="78"/>
        <end position="112"/>
    </location>
</feature>
<name>A0ABS4X3E1_9MICO</name>
<dbReference type="RefSeq" id="WP_209902953.1">
    <property type="nucleotide sequence ID" value="NZ_BAAAJW010000032.1"/>
</dbReference>
<feature type="region of interest" description="Disordered" evidence="2">
    <location>
        <begin position="114"/>
        <end position="169"/>
    </location>
</feature>
<dbReference type="EMBL" id="JAGIOD010000001">
    <property type="protein sequence ID" value="MBP2382856.1"/>
    <property type="molecule type" value="Genomic_DNA"/>
</dbReference>
<accession>A0ABS4X3E1</accession>
<evidence type="ECO:0000313" key="3">
    <source>
        <dbReference type="EMBL" id="MBP2382856.1"/>
    </source>
</evidence>
<comment type="caution">
    <text evidence="3">The sequence shown here is derived from an EMBL/GenBank/DDBJ whole genome shotgun (WGS) entry which is preliminary data.</text>
</comment>
<dbReference type="Proteomes" id="UP001519290">
    <property type="component" value="Unassembled WGS sequence"/>
</dbReference>
<keyword evidence="4" id="KW-1185">Reference proteome</keyword>
<evidence type="ECO:0000256" key="2">
    <source>
        <dbReference type="SAM" id="MobiDB-lite"/>
    </source>
</evidence>
<evidence type="ECO:0000256" key="1">
    <source>
        <dbReference type="SAM" id="Coils"/>
    </source>
</evidence>
<gene>
    <name evidence="3" type="ORF">JOF43_002813</name>
</gene>
<organism evidence="3 4">
    <name type="scientific">Brachybacterium sacelli</name>
    <dbReference type="NCBI Taxonomy" id="173364"/>
    <lineage>
        <taxon>Bacteria</taxon>
        <taxon>Bacillati</taxon>
        <taxon>Actinomycetota</taxon>
        <taxon>Actinomycetes</taxon>
        <taxon>Micrococcales</taxon>
        <taxon>Dermabacteraceae</taxon>
        <taxon>Brachybacterium</taxon>
    </lineage>
</organism>
<sequence>MASLIESVRKLHGPTLVEHDNGYDVDVICPECTRLRTEALEKASADGEDWVYTAELAHVPYPCATRVVAGTTEAEGKDESARLRLEHLVVQREELEERMERLDAVIGLIRRDLGEDADESPEPDQRPVDKPANPSSALVKSPEVNTVTDDEASTTAPGSAPEERDDYDF</sequence>
<keyword evidence="1" id="KW-0175">Coiled coil</keyword>
<proteinExistence type="predicted"/>
<feature type="compositionally biased region" description="Polar residues" evidence="2">
    <location>
        <begin position="133"/>
        <end position="157"/>
    </location>
</feature>
<reference evidence="3 4" key="1">
    <citation type="submission" date="2021-03" db="EMBL/GenBank/DDBJ databases">
        <title>Sequencing the genomes of 1000 actinobacteria strains.</title>
        <authorList>
            <person name="Klenk H.-P."/>
        </authorList>
    </citation>
    <scope>NUCLEOTIDE SEQUENCE [LARGE SCALE GENOMIC DNA]</scope>
    <source>
        <strain evidence="3 4">DSM 14566</strain>
    </source>
</reference>
<evidence type="ECO:0000313" key="4">
    <source>
        <dbReference type="Proteomes" id="UP001519290"/>
    </source>
</evidence>
<protein>
    <submittedName>
        <fullName evidence="3">Uncharacterized protein</fullName>
    </submittedName>
</protein>